<dbReference type="Proteomes" id="UP000030746">
    <property type="component" value="Unassembled WGS sequence"/>
</dbReference>
<feature type="compositionally biased region" description="Polar residues" evidence="1">
    <location>
        <begin position="215"/>
        <end position="228"/>
    </location>
</feature>
<reference evidence="4 5" key="1">
    <citation type="journal article" date="2013" name="Nature">
        <title>Insights into bilaterian evolution from three spiralian genomes.</title>
        <authorList>
            <person name="Simakov O."/>
            <person name="Marletaz F."/>
            <person name="Cho S.J."/>
            <person name="Edsinger-Gonzales E."/>
            <person name="Havlak P."/>
            <person name="Hellsten U."/>
            <person name="Kuo D.H."/>
            <person name="Larsson T."/>
            <person name="Lv J."/>
            <person name="Arendt D."/>
            <person name="Savage R."/>
            <person name="Osoegawa K."/>
            <person name="de Jong P."/>
            <person name="Grimwood J."/>
            <person name="Chapman J.A."/>
            <person name="Shapiro H."/>
            <person name="Aerts A."/>
            <person name="Otillar R.P."/>
            <person name="Terry A.Y."/>
            <person name="Boore J.L."/>
            <person name="Grigoriev I.V."/>
            <person name="Lindberg D.R."/>
            <person name="Seaver E.C."/>
            <person name="Weisblat D.A."/>
            <person name="Putnam N.H."/>
            <person name="Rokhsar D.S."/>
        </authorList>
    </citation>
    <scope>NUCLEOTIDE SEQUENCE [LARGE SCALE GENOMIC DNA]</scope>
</reference>
<dbReference type="CTD" id="20240965"/>
<gene>
    <name evidence="4" type="ORF">LOTGIDRAFT_168766</name>
</gene>
<keyword evidence="5" id="KW-1185">Reference proteome</keyword>
<evidence type="ECO:0000256" key="1">
    <source>
        <dbReference type="SAM" id="MobiDB-lite"/>
    </source>
</evidence>
<feature type="region of interest" description="Disordered" evidence="1">
    <location>
        <begin position="215"/>
        <end position="278"/>
    </location>
</feature>
<name>V3ZTR7_LOTGI</name>
<organism evidence="4 5">
    <name type="scientific">Lottia gigantea</name>
    <name type="common">Giant owl limpet</name>
    <dbReference type="NCBI Taxonomy" id="225164"/>
    <lineage>
        <taxon>Eukaryota</taxon>
        <taxon>Metazoa</taxon>
        <taxon>Spiralia</taxon>
        <taxon>Lophotrochozoa</taxon>
        <taxon>Mollusca</taxon>
        <taxon>Gastropoda</taxon>
        <taxon>Patellogastropoda</taxon>
        <taxon>Lottioidea</taxon>
        <taxon>Lottiidae</taxon>
        <taxon>Lottia</taxon>
    </lineage>
</organism>
<proteinExistence type="predicted"/>
<dbReference type="RefSeq" id="XP_009064934.1">
    <property type="nucleotide sequence ID" value="XM_009066686.1"/>
</dbReference>
<dbReference type="OrthoDB" id="6049703at2759"/>
<dbReference type="GeneID" id="20240965"/>
<keyword evidence="3" id="KW-0732">Signal</keyword>
<dbReference type="HOGENOM" id="CLU_829734_0_0_1"/>
<feature type="transmembrane region" description="Helical" evidence="2">
    <location>
        <begin position="182"/>
        <end position="206"/>
    </location>
</feature>
<evidence type="ECO:0008006" key="6">
    <source>
        <dbReference type="Google" id="ProtNLM"/>
    </source>
</evidence>
<evidence type="ECO:0000313" key="5">
    <source>
        <dbReference type="Proteomes" id="UP000030746"/>
    </source>
</evidence>
<evidence type="ECO:0000256" key="3">
    <source>
        <dbReference type="SAM" id="SignalP"/>
    </source>
</evidence>
<sequence length="335" mass="36542">MEMSQLLSPVLLFITLFFHKTLCTGLTTYYMETNCGKALDLEYFNEIQVKAQPSSKSSGNLNSICTVTISTARSAEEGQYSKICVHFDSLKVSDKCDSSLFLTGVDSSDPNNAMYFLCKDDPPSKEVCSVANTLDITVSRGSQRASDVQFSLKATNKYPEIKSHWQEERFKDLEERQESSTIISIVCGAVVGAMFLIVMVTVCIMYQRNQARARNSSTSNQNGDNPLNPSAPPNQGVGYTAVPRHDTATPLPGNHPVPEYHPMHVLPSHNPSEASAPSMRIPGGFQQYTINDANLQRNYAMSNHGSIGPQGSAPGNKWNFGRDQGPGGGPGGLYI</sequence>
<dbReference type="KEGG" id="lgi:LOTGIDRAFT_168766"/>
<evidence type="ECO:0000313" key="4">
    <source>
        <dbReference type="EMBL" id="ESO84321.1"/>
    </source>
</evidence>
<feature type="region of interest" description="Disordered" evidence="1">
    <location>
        <begin position="302"/>
        <end position="335"/>
    </location>
</feature>
<keyword evidence="2" id="KW-0812">Transmembrane</keyword>
<accession>V3ZTR7</accession>
<feature type="chain" id="PRO_5004716073" description="CUB domain-containing protein" evidence="3">
    <location>
        <begin position="24"/>
        <end position="335"/>
    </location>
</feature>
<protein>
    <recommendedName>
        <fullName evidence="6">CUB domain-containing protein</fullName>
    </recommendedName>
</protein>
<feature type="compositionally biased region" description="Gly residues" evidence="1">
    <location>
        <begin position="324"/>
        <end position="335"/>
    </location>
</feature>
<evidence type="ECO:0000256" key="2">
    <source>
        <dbReference type="SAM" id="Phobius"/>
    </source>
</evidence>
<feature type="signal peptide" evidence="3">
    <location>
        <begin position="1"/>
        <end position="23"/>
    </location>
</feature>
<keyword evidence="2" id="KW-1133">Transmembrane helix</keyword>
<dbReference type="EMBL" id="KB203534">
    <property type="protein sequence ID" value="ESO84321.1"/>
    <property type="molecule type" value="Genomic_DNA"/>
</dbReference>
<keyword evidence="2" id="KW-0472">Membrane</keyword>
<dbReference type="AlphaFoldDB" id="V3ZTR7"/>